<dbReference type="SMART" id="SM00060">
    <property type="entry name" value="FN3"/>
    <property type="match status" value="1"/>
</dbReference>
<name>A0A7W0HRK7_9ACTN</name>
<dbReference type="Gene3D" id="3.20.20.80">
    <property type="entry name" value="Glycosidases"/>
    <property type="match status" value="1"/>
</dbReference>
<evidence type="ECO:0000256" key="6">
    <source>
        <dbReference type="SAM" id="MobiDB-lite"/>
    </source>
</evidence>
<gene>
    <name evidence="10" type="ORF">HNR30_004120</name>
</gene>
<feature type="region of interest" description="Disordered" evidence="6">
    <location>
        <begin position="354"/>
        <end position="383"/>
    </location>
</feature>
<dbReference type="Proteomes" id="UP000530928">
    <property type="component" value="Unassembled WGS sequence"/>
</dbReference>
<feature type="domain" description="CBM6" evidence="9">
    <location>
        <begin position="157"/>
        <end position="280"/>
    </location>
</feature>
<evidence type="ECO:0000256" key="5">
    <source>
        <dbReference type="ARBA" id="ARBA00023326"/>
    </source>
</evidence>
<keyword evidence="5" id="KW-0624">Polysaccharide degradation</keyword>
<dbReference type="Gene3D" id="2.60.120.260">
    <property type="entry name" value="Galactose-binding domain-like"/>
    <property type="match status" value="2"/>
</dbReference>
<keyword evidence="7" id="KW-0732">Signal</keyword>
<evidence type="ECO:0000259" key="8">
    <source>
        <dbReference type="PROSITE" id="PS50853"/>
    </source>
</evidence>
<dbReference type="CDD" id="cd00063">
    <property type="entry name" value="FN3"/>
    <property type="match status" value="1"/>
</dbReference>
<dbReference type="InterPro" id="IPR005084">
    <property type="entry name" value="CBM6"/>
</dbReference>
<keyword evidence="5" id="KW-0119">Carbohydrate metabolism</keyword>
<feature type="domain" description="Fibronectin type-III" evidence="8">
    <location>
        <begin position="292"/>
        <end position="378"/>
    </location>
</feature>
<dbReference type="Pfam" id="PF00041">
    <property type="entry name" value="fn3"/>
    <property type="match status" value="1"/>
</dbReference>
<dbReference type="SUPFAM" id="SSF51445">
    <property type="entry name" value="(Trans)glycosidases"/>
    <property type="match status" value="1"/>
</dbReference>
<dbReference type="AlphaFoldDB" id="A0A7W0HRK7"/>
<organism evidence="10 11">
    <name type="scientific">Nonomuraea soli</name>
    <dbReference type="NCBI Taxonomy" id="1032476"/>
    <lineage>
        <taxon>Bacteria</taxon>
        <taxon>Bacillati</taxon>
        <taxon>Actinomycetota</taxon>
        <taxon>Actinomycetes</taxon>
        <taxon>Streptosporangiales</taxon>
        <taxon>Streptosporangiaceae</taxon>
        <taxon>Nonomuraea</taxon>
    </lineage>
</organism>
<dbReference type="PANTHER" id="PTHR34142">
    <property type="entry name" value="ENDO-BETA-1,4-GLUCANASE A"/>
    <property type="match status" value="1"/>
</dbReference>
<comment type="catalytic activity">
    <reaction evidence="1">
        <text>Endohydrolysis of (1-&gt;4)-beta-D-glucosidic linkages in cellulose, lichenin and cereal beta-D-glucans.</text>
        <dbReference type="EC" id="3.2.1.4"/>
    </reaction>
</comment>
<dbReference type="PROSITE" id="PS50853">
    <property type="entry name" value="FN3"/>
    <property type="match status" value="1"/>
</dbReference>
<dbReference type="PROSITE" id="PS51175">
    <property type="entry name" value="CBM6"/>
    <property type="match status" value="2"/>
</dbReference>
<feature type="signal peptide" evidence="7">
    <location>
        <begin position="1"/>
        <end position="25"/>
    </location>
</feature>
<dbReference type="RefSeq" id="WP_181611491.1">
    <property type="nucleotide sequence ID" value="NZ_BAABAM010000003.1"/>
</dbReference>
<feature type="domain" description="CBM6" evidence="9">
    <location>
        <begin position="28"/>
        <end position="151"/>
    </location>
</feature>
<evidence type="ECO:0000256" key="4">
    <source>
        <dbReference type="ARBA" id="ARBA00023295"/>
    </source>
</evidence>
<dbReference type="InterPro" id="IPR001547">
    <property type="entry name" value="Glyco_hydro_5"/>
</dbReference>
<evidence type="ECO:0000256" key="7">
    <source>
        <dbReference type="SAM" id="SignalP"/>
    </source>
</evidence>
<evidence type="ECO:0000256" key="2">
    <source>
        <dbReference type="ARBA" id="ARBA00012601"/>
    </source>
</evidence>
<dbReference type="Pfam" id="PF00150">
    <property type="entry name" value="Cellulase"/>
    <property type="match status" value="1"/>
</dbReference>
<evidence type="ECO:0000259" key="9">
    <source>
        <dbReference type="PROSITE" id="PS51175"/>
    </source>
</evidence>
<accession>A0A7W0HRK7</accession>
<dbReference type="CDD" id="cd04082">
    <property type="entry name" value="CBM35_pectate_lyase-like"/>
    <property type="match status" value="2"/>
</dbReference>
<dbReference type="InterPro" id="IPR055240">
    <property type="entry name" value="CBM13-like"/>
</dbReference>
<feature type="region of interest" description="Disordered" evidence="6">
    <location>
        <begin position="266"/>
        <end position="305"/>
    </location>
</feature>
<sequence length="691" mass="72701">MLRSLTVVALAAIVAAGLPATPSQAAPTRYEAENATVSQGLVESNHAGFSGAGFVNYDNVTGSSVEFTVDAASAGTATLTLRYANGTTANRPMAISVNGGAAVNRDFPGTGAWTTWTSTTLTAPLNAGSNTIRATATTANGGPNLDFLDAEVAAPAADYQAENATISQGVVESNHAGFTGTGFVNYDNVTGSHVQFTVNAAQAGSAALTFRFANGTTTNRPMAISVNGGAAVSRDFPGTGAWSTWQEVTVDAQLNAGANTVRAAATTANGGPNLDRLAVSASGPPDTQKPSVPGNPRVTGTSSSSISLAWDASTDNSGTIKDYRVREGETVVATVTGTTATISGLAPATSHTYTITARDPSGNESDRGAAVTGTTGTGGGDTPVEANGQLRVCGLKLCNESGKQIQLRGMSSHGIQWHYDCLNTASLNALAADWKSDVLRISMYIQEDGYDTNPRLFTDRVHNLIEQATSRGMYAIVDWHMLNPGDPYANGNLAKAKTFFTEIAQRHNDKKNLLYEIMNEPSGVAWSRIRNYAHEIIPVIRANDPESLILVGTRAWSSLGVSEGSDESEIVASPVNATNIMYTFHFYAGSHGSEYLDTLSSAADRLPMFVTEFGTQTASGGGSNNFTRSQQYIDLMKAKKISWVNWNFSDDPLSGAVFTEGTCPGGPFTGTTRLKEAGRWIRDQVRLPDDF</sequence>
<dbReference type="InterPro" id="IPR036116">
    <property type="entry name" value="FN3_sf"/>
</dbReference>
<dbReference type="SUPFAM" id="SSF49265">
    <property type="entry name" value="Fibronectin type III"/>
    <property type="match status" value="1"/>
</dbReference>
<evidence type="ECO:0000256" key="1">
    <source>
        <dbReference type="ARBA" id="ARBA00000966"/>
    </source>
</evidence>
<comment type="caution">
    <text evidence="10">The sequence shown here is derived from an EMBL/GenBank/DDBJ whole genome shotgun (WGS) entry which is preliminary data.</text>
</comment>
<dbReference type="InterPro" id="IPR013783">
    <property type="entry name" value="Ig-like_fold"/>
</dbReference>
<feature type="chain" id="PRO_5030868691" description="cellulase" evidence="7">
    <location>
        <begin position="26"/>
        <end position="691"/>
    </location>
</feature>
<keyword evidence="3 10" id="KW-0378">Hydrolase</keyword>
<dbReference type="SUPFAM" id="SSF49785">
    <property type="entry name" value="Galactose-binding domain-like"/>
    <property type="match status" value="2"/>
</dbReference>
<dbReference type="PROSITE" id="PS00659">
    <property type="entry name" value="GLYCOSYL_HYDROL_F5"/>
    <property type="match status" value="1"/>
</dbReference>
<dbReference type="PANTHER" id="PTHR34142:SF1">
    <property type="entry name" value="GLYCOSIDE HYDROLASE FAMILY 5 DOMAIN-CONTAINING PROTEIN"/>
    <property type="match status" value="1"/>
</dbReference>
<evidence type="ECO:0000256" key="3">
    <source>
        <dbReference type="ARBA" id="ARBA00022801"/>
    </source>
</evidence>
<evidence type="ECO:0000313" key="11">
    <source>
        <dbReference type="Proteomes" id="UP000530928"/>
    </source>
</evidence>
<dbReference type="Pfam" id="PF22704">
    <property type="entry name" value="CBM13-like"/>
    <property type="match status" value="1"/>
</dbReference>
<dbReference type="InterPro" id="IPR017853">
    <property type="entry name" value="GH"/>
</dbReference>
<dbReference type="GO" id="GO:0030246">
    <property type="term" value="F:carbohydrate binding"/>
    <property type="evidence" value="ECO:0007669"/>
    <property type="project" value="InterPro"/>
</dbReference>
<reference evidence="10 11" key="1">
    <citation type="submission" date="2020-07" db="EMBL/GenBank/DDBJ databases">
        <title>Genomic Encyclopedia of Type Strains, Phase IV (KMG-IV): sequencing the most valuable type-strain genomes for metagenomic binning, comparative biology and taxonomic classification.</title>
        <authorList>
            <person name="Goeker M."/>
        </authorList>
    </citation>
    <scope>NUCLEOTIDE SEQUENCE [LARGE SCALE GENOMIC DNA]</scope>
    <source>
        <strain evidence="10 11">DSM 45533</strain>
    </source>
</reference>
<dbReference type="EC" id="3.2.1.4" evidence="2"/>
<dbReference type="Pfam" id="PF16990">
    <property type="entry name" value="CBM_35"/>
    <property type="match status" value="1"/>
</dbReference>
<dbReference type="GO" id="GO:0008810">
    <property type="term" value="F:cellulase activity"/>
    <property type="evidence" value="ECO:0007669"/>
    <property type="project" value="UniProtKB-EC"/>
</dbReference>
<dbReference type="InterPro" id="IPR008979">
    <property type="entry name" value="Galactose-bd-like_sf"/>
</dbReference>
<protein>
    <recommendedName>
        <fullName evidence="2">cellulase</fullName>
        <ecNumber evidence="2">3.2.1.4</ecNumber>
    </recommendedName>
</protein>
<keyword evidence="4 10" id="KW-0326">Glycosidase</keyword>
<evidence type="ECO:0000313" key="10">
    <source>
        <dbReference type="EMBL" id="MBA2892766.1"/>
    </source>
</evidence>
<dbReference type="GO" id="GO:0000272">
    <property type="term" value="P:polysaccharide catabolic process"/>
    <property type="evidence" value="ECO:0007669"/>
    <property type="project" value="UniProtKB-KW"/>
</dbReference>
<dbReference type="Gene3D" id="2.60.40.10">
    <property type="entry name" value="Immunoglobulins"/>
    <property type="match status" value="1"/>
</dbReference>
<dbReference type="EMBL" id="JACDUR010000004">
    <property type="protein sequence ID" value="MBA2892766.1"/>
    <property type="molecule type" value="Genomic_DNA"/>
</dbReference>
<proteinExistence type="predicted"/>
<keyword evidence="11" id="KW-1185">Reference proteome</keyword>
<dbReference type="InterPro" id="IPR003961">
    <property type="entry name" value="FN3_dom"/>
</dbReference>
<dbReference type="InterPro" id="IPR018087">
    <property type="entry name" value="Glyco_hydro_5_CS"/>
</dbReference>